<evidence type="ECO:0000313" key="5">
    <source>
        <dbReference type="Proteomes" id="UP000179164"/>
    </source>
</evidence>
<evidence type="ECO:0000256" key="1">
    <source>
        <dbReference type="ARBA" id="ARBA00004725"/>
    </source>
</evidence>
<dbReference type="GO" id="GO:0004588">
    <property type="term" value="F:orotate phosphoribosyltransferase activity"/>
    <property type="evidence" value="ECO:0007669"/>
    <property type="project" value="TreeGrafter"/>
</dbReference>
<evidence type="ECO:0000259" key="3">
    <source>
        <dbReference type="Pfam" id="PF00156"/>
    </source>
</evidence>
<feature type="domain" description="Phosphoribosyltransferase" evidence="3">
    <location>
        <begin position="47"/>
        <end position="166"/>
    </location>
</feature>
<dbReference type="Proteomes" id="UP000179164">
    <property type="component" value="Unassembled WGS sequence"/>
</dbReference>
<comment type="caution">
    <text evidence="4">The sequence shown here is derived from an EMBL/GenBank/DDBJ whole genome shotgun (WGS) entry which is preliminary data.</text>
</comment>
<organism evidence="4 5">
    <name type="scientific">Candidatus Kerfeldbacteria bacterium RIFCSPLOWO2_01_FULL_48_11</name>
    <dbReference type="NCBI Taxonomy" id="1798543"/>
    <lineage>
        <taxon>Bacteria</taxon>
        <taxon>Candidatus Kerfeldiibacteriota</taxon>
    </lineage>
</organism>
<dbReference type="PANTHER" id="PTHR19278">
    <property type="entry name" value="OROTATE PHOSPHORIBOSYLTRANSFERASE"/>
    <property type="match status" value="1"/>
</dbReference>
<dbReference type="SUPFAM" id="SSF53271">
    <property type="entry name" value="PRTase-like"/>
    <property type="match status" value="1"/>
</dbReference>
<accession>A0A1G2B0B1</accession>
<dbReference type="InterPro" id="IPR029057">
    <property type="entry name" value="PRTase-like"/>
</dbReference>
<keyword evidence="2" id="KW-0665">Pyrimidine biosynthesis</keyword>
<protein>
    <recommendedName>
        <fullName evidence="3">Phosphoribosyltransferase domain-containing protein</fullName>
    </recommendedName>
</protein>
<gene>
    <name evidence="4" type="ORF">A2898_05205</name>
</gene>
<dbReference type="GO" id="GO:0019856">
    <property type="term" value="P:pyrimidine nucleobase biosynthetic process"/>
    <property type="evidence" value="ECO:0007669"/>
    <property type="project" value="TreeGrafter"/>
</dbReference>
<evidence type="ECO:0000256" key="2">
    <source>
        <dbReference type="ARBA" id="ARBA00022975"/>
    </source>
</evidence>
<reference evidence="4 5" key="1">
    <citation type="journal article" date="2016" name="Nat. Commun.">
        <title>Thousands of microbial genomes shed light on interconnected biogeochemical processes in an aquifer system.</title>
        <authorList>
            <person name="Anantharaman K."/>
            <person name="Brown C.T."/>
            <person name="Hug L.A."/>
            <person name="Sharon I."/>
            <person name="Castelle C.J."/>
            <person name="Probst A.J."/>
            <person name="Thomas B.C."/>
            <person name="Singh A."/>
            <person name="Wilkins M.J."/>
            <person name="Karaoz U."/>
            <person name="Brodie E.L."/>
            <person name="Williams K.H."/>
            <person name="Hubbard S.S."/>
            <person name="Banfield J.F."/>
        </authorList>
    </citation>
    <scope>NUCLEOTIDE SEQUENCE [LARGE SCALE GENOMIC DNA]</scope>
</reference>
<dbReference type="InterPro" id="IPR000836">
    <property type="entry name" value="PRTase_dom"/>
</dbReference>
<dbReference type="Gene3D" id="3.40.50.2020">
    <property type="match status" value="1"/>
</dbReference>
<dbReference type="Pfam" id="PF00156">
    <property type="entry name" value="Pribosyltran"/>
    <property type="match status" value="1"/>
</dbReference>
<dbReference type="EMBL" id="MHKE01000020">
    <property type="protein sequence ID" value="OGY82405.1"/>
    <property type="molecule type" value="Genomic_DNA"/>
</dbReference>
<proteinExistence type="predicted"/>
<sequence length="255" mass="28626">MNIQNPELIKRLGTFPNLYTLVPVLTSYGLIPADFSRGVVGEPAILRLIAEEFTRLIDFSEVDVVAGIDLSGVTLALAISFATGKPMVIVREKSKRPGRPTIVGDVNFLKPGSRVLLVDDSMAAAKTKHDRALKLEELGAKVTGVAVLIYGEYHVDRFKEKYQDVFDSQAWFDKSGIDLSYLVTWKELADLQLKHGTIEKDFNEIVREALHWDAWEDDGEGYLTKMVRCFNNHNVPMPDYVTDYYISKGIDLGKL</sequence>
<dbReference type="STRING" id="1798543.A2898_05205"/>
<comment type="pathway">
    <text evidence="1">Pyrimidine metabolism; UMP biosynthesis via de novo pathway.</text>
</comment>
<dbReference type="GO" id="GO:0006222">
    <property type="term" value="P:UMP biosynthetic process"/>
    <property type="evidence" value="ECO:0007669"/>
    <property type="project" value="TreeGrafter"/>
</dbReference>
<dbReference type="PANTHER" id="PTHR19278:SF9">
    <property type="entry name" value="URIDINE 5'-MONOPHOSPHATE SYNTHASE"/>
    <property type="match status" value="1"/>
</dbReference>
<dbReference type="AlphaFoldDB" id="A0A1G2B0B1"/>
<evidence type="ECO:0000313" key="4">
    <source>
        <dbReference type="EMBL" id="OGY82405.1"/>
    </source>
</evidence>
<dbReference type="CDD" id="cd06223">
    <property type="entry name" value="PRTases_typeI"/>
    <property type="match status" value="1"/>
</dbReference>
<name>A0A1G2B0B1_9BACT</name>